<proteinExistence type="predicted"/>
<name>B1KJS4_SHEWM</name>
<dbReference type="AlphaFoldDB" id="B1KJS4"/>
<dbReference type="KEGG" id="swd:Swoo_1459"/>
<evidence type="ECO:0000313" key="2">
    <source>
        <dbReference type="Proteomes" id="UP000002168"/>
    </source>
</evidence>
<organism evidence="1 2">
    <name type="scientific">Shewanella woodyi (strain ATCC 51908 / MS32)</name>
    <dbReference type="NCBI Taxonomy" id="392500"/>
    <lineage>
        <taxon>Bacteria</taxon>
        <taxon>Pseudomonadati</taxon>
        <taxon>Pseudomonadota</taxon>
        <taxon>Gammaproteobacteria</taxon>
        <taxon>Alteromonadales</taxon>
        <taxon>Shewanellaceae</taxon>
        <taxon>Shewanella</taxon>
    </lineage>
</organism>
<reference evidence="1 2" key="1">
    <citation type="submission" date="2008-02" db="EMBL/GenBank/DDBJ databases">
        <title>Complete sequence of Shewanella woodyi ATCC 51908.</title>
        <authorList>
            <consortium name="US DOE Joint Genome Institute"/>
            <person name="Copeland A."/>
            <person name="Lucas S."/>
            <person name="Lapidus A."/>
            <person name="Glavina del Rio T."/>
            <person name="Dalin E."/>
            <person name="Tice H."/>
            <person name="Bruce D."/>
            <person name="Goodwin L."/>
            <person name="Pitluck S."/>
            <person name="Sims D."/>
            <person name="Brettin T."/>
            <person name="Detter J.C."/>
            <person name="Han C."/>
            <person name="Kuske C.R."/>
            <person name="Schmutz J."/>
            <person name="Larimer F."/>
            <person name="Land M."/>
            <person name="Hauser L."/>
            <person name="Kyrpides N."/>
            <person name="Lykidis A."/>
            <person name="Zhao J.-S."/>
            <person name="Richardson P."/>
        </authorList>
    </citation>
    <scope>NUCLEOTIDE SEQUENCE [LARGE SCALE GENOMIC DNA]</scope>
    <source>
        <strain evidence="2">ATCC 51908 / MS32</strain>
    </source>
</reference>
<sequence length="190" mass="21988">MDIVYSNETIRVDEILSEHIEGIEVLTIACINNDKSLGFEKEDINKEVMYELLTPDSYIYGPKDKEPTYMSEEFDTLIWKKAGGPCLIFSVVEEQFLEELNRLKMYKKNELKAKLKKIDFSEEQPLLQKVYSAANACLDSGSLKKLLSFCRNITIWRFGDLGLYCHVLSTDVNVEKFIPRGRMVEALPEW</sequence>
<dbReference type="EMBL" id="CP000961">
    <property type="protein sequence ID" value="ACA85747.1"/>
    <property type="molecule type" value="Genomic_DNA"/>
</dbReference>
<accession>B1KJS4</accession>
<protein>
    <submittedName>
        <fullName evidence="1">Uncharacterized protein</fullName>
    </submittedName>
</protein>
<gene>
    <name evidence="1" type="ordered locus">Swoo_1459</name>
</gene>
<dbReference type="STRING" id="392500.Swoo_1459"/>
<dbReference type="Proteomes" id="UP000002168">
    <property type="component" value="Chromosome"/>
</dbReference>
<dbReference type="RefSeq" id="WP_012324093.1">
    <property type="nucleotide sequence ID" value="NC_010506.1"/>
</dbReference>
<keyword evidence="2" id="KW-1185">Reference proteome</keyword>
<evidence type="ECO:0000313" key="1">
    <source>
        <dbReference type="EMBL" id="ACA85747.1"/>
    </source>
</evidence>
<dbReference type="HOGENOM" id="CLU_1427111_0_0_6"/>